<dbReference type="EMBL" id="AP027151">
    <property type="protein sequence ID" value="BDV43880.1"/>
    <property type="molecule type" value="Genomic_DNA"/>
</dbReference>
<feature type="transmembrane region" description="Helical" evidence="1">
    <location>
        <begin position="20"/>
        <end position="39"/>
    </location>
</feature>
<proteinExistence type="predicted"/>
<sequence>MPAGAPPEFAATFATIRRVMTAFPVLLSLAMAPLFGWLIRRLTAVECRQEFGR</sequence>
<gene>
    <name evidence="2" type="ORF">GURASL_28030</name>
</gene>
<evidence type="ECO:0000256" key="1">
    <source>
        <dbReference type="SAM" id="Phobius"/>
    </source>
</evidence>
<evidence type="ECO:0000313" key="3">
    <source>
        <dbReference type="Proteomes" id="UP001317705"/>
    </source>
</evidence>
<dbReference type="Proteomes" id="UP001317705">
    <property type="component" value="Chromosome"/>
</dbReference>
<keyword evidence="1" id="KW-0812">Transmembrane</keyword>
<organism evidence="2 3">
    <name type="scientific">Geotalea uraniireducens</name>
    <dbReference type="NCBI Taxonomy" id="351604"/>
    <lineage>
        <taxon>Bacteria</taxon>
        <taxon>Pseudomonadati</taxon>
        <taxon>Thermodesulfobacteriota</taxon>
        <taxon>Desulfuromonadia</taxon>
        <taxon>Geobacterales</taxon>
        <taxon>Geobacteraceae</taxon>
        <taxon>Geotalea</taxon>
    </lineage>
</organism>
<name>A0ABN6VXQ9_9BACT</name>
<protein>
    <submittedName>
        <fullName evidence="2">Uncharacterized protein</fullName>
    </submittedName>
</protein>
<keyword evidence="3" id="KW-1185">Reference proteome</keyword>
<keyword evidence="1" id="KW-1133">Transmembrane helix</keyword>
<keyword evidence="1" id="KW-0472">Membrane</keyword>
<accession>A0ABN6VXQ9</accession>
<reference evidence="2 3" key="1">
    <citation type="submission" date="2022-12" db="EMBL/GenBank/DDBJ databases">
        <title>Polyphasic characterization of Geotalea uranireducens NIT-SL11 newly isolated from a complex of sewage sludge and microbially reduced graphene oxide.</title>
        <authorList>
            <person name="Xie L."/>
            <person name="Yoshida N."/>
            <person name="Meng L."/>
        </authorList>
    </citation>
    <scope>NUCLEOTIDE SEQUENCE [LARGE SCALE GENOMIC DNA]</scope>
    <source>
        <strain evidence="2 3">NIT-SL11</strain>
    </source>
</reference>
<evidence type="ECO:0000313" key="2">
    <source>
        <dbReference type="EMBL" id="BDV43880.1"/>
    </source>
</evidence>